<dbReference type="Pfam" id="PF05144">
    <property type="entry name" value="Phage_CRI"/>
    <property type="match status" value="1"/>
</dbReference>
<evidence type="ECO:0000259" key="2">
    <source>
        <dbReference type="Pfam" id="PF05155"/>
    </source>
</evidence>
<sequence length="318" mass="36033">MVSAGVVWSTDSTGEVKWKCVKASTIEGSFETSVQVRCDGNTVKFDGNVSRFGRPDNVFGYDLEQCIEIVNSILADLGLPPFTKGEKFYRHVRTEHGMVLKSAWSGAHLSRIDLTANFETGSLSNARAYLEWLATQQGSARIKVGTHGDGETVDWGRGSRRLYAKAYLKSDELRRHGGALELIDHCEVVGLVRFELTVKATQLHSMGCNYLGGLDMDQLELLFEERKAVLTRAEHTHDDMQDLPNALRRTARDWLAGDDLERRMSLRTFQRHRRELLSYGIDIAVRRNVIDFKPRVRTIEVRPARVPSWYDFGERKAA</sequence>
<dbReference type="Proteomes" id="UP000524450">
    <property type="component" value="Unassembled WGS sequence"/>
</dbReference>
<name>A0A840FTW6_9BURK</name>
<dbReference type="InterPro" id="IPR022686">
    <property type="entry name" value="G2P_N"/>
</dbReference>
<evidence type="ECO:0000313" key="3">
    <source>
        <dbReference type="EMBL" id="MBB4225603.1"/>
    </source>
</evidence>
<dbReference type="InterPro" id="IPR006516">
    <property type="entry name" value="G2P"/>
</dbReference>
<dbReference type="Pfam" id="PF05155">
    <property type="entry name" value="G2P_X_C"/>
    <property type="match status" value="1"/>
</dbReference>
<dbReference type="InterPro" id="IPR022688">
    <property type="entry name" value="G2P_C"/>
</dbReference>
<evidence type="ECO:0000313" key="4">
    <source>
        <dbReference type="Proteomes" id="UP000524450"/>
    </source>
</evidence>
<dbReference type="AlphaFoldDB" id="A0A840FTW6"/>
<accession>A0A840FTW6</accession>
<evidence type="ECO:0008006" key="5">
    <source>
        <dbReference type="Google" id="ProtNLM"/>
    </source>
</evidence>
<proteinExistence type="predicted"/>
<gene>
    <name evidence="3" type="ORF">GGD71_006416</name>
</gene>
<evidence type="ECO:0000259" key="1">
    <source>
        <dbReference type="Pfam" id="PF05144"/>
    </source>
</evidence>
<feature type="domain" description="Replication-associated protein G2P C-terminal" evidence="2">
    <location>
        <begin position="240"/>
        <end position="311"/>
    </location>
</feature>
<reference evidence="3 4" key="1">
    <citation type="submission" date="2020-08" db="EMBL/GenBank/DDBJ databases">
        <title>Genomic Encyclopedia of Type Strains, Phase IV (KMG-V): Genome sequencing to study the core and pangenomes of soil and plant-associated prokaryotes.</title>
        <authorList>
            <person name="Whitman W."/>
        </authorList>
    </citation>
    <scope>NUCLEOTIDE SEQUENCE [LARGE SCALE GENOMIC DNA]</scope>
    <source>
        <strain evidence="3 4">34/80</strain>
    </source>
</reference>
<dbReference type="NCBIfam" id="TIGR01629">
    <property type="entry name" value="rep_II_X"/>
    <property type="match status" value="2"/>
</dbReference>
<dbReference type="GO" id="GO:0006260">
    <property type="term" value="P:DNA replication"/>
    <property type="evidence" value="ECO:0007669"/>
    <property type="project" value="InterPro"/>
</dbReference>
<organism evidence="3 4">
    <name type="scientific">Variovorax guangxiensis</name>
    <dbReference type="NCBI Taxonomy" id="1775474"/>
    <lineage>
        <taxon>Bacteria</taxon>
        <taxon>Pseudomonadati</taxon>
        <taxon>Pseudomonadota</taxon>
        <taxon>Betaproteobacteria</taxon>
        <taxon>Burkholderiales</taxon>
        <taxon>Comamonadaceae</taxon>
        <taxon>Variovorax</taxon>
    </lineage>
</organism>
<protein>
    <recommendedName>
        <fullName evidence="5">DNA replication protein</fullName>
    </recommendedName>
</protein>
<comment type="caution">
    <text evidence="3">The sequence shown here is derived from an EMBL/GenBank/DDBJ whole genome shotgun (WGS) entry which is preliminary data.</text>
</comment>
<feature type="domain" description="Replication-associated protein G2P N-terminal" evidence="1">
    <location>
        <begin position="2"/>
        <end position="210"/>
    </location>
</feature>
<dbReference type="EMBL" id="JACIFZ010000013">
    <property type="protein sequence ID" value="MBB4225603.1"/>
    <property type="molecule type" value="Genomic_DNA"/>
</dbReference>